<gene>
    <name evidence="1" type="ORF">E1295_25575</name>
</gene>
<comment type="caution">
    <text evidence="1">The sequence shown here is derived from an EMBL/GenBank/DDBJ whole genome shotgun (WGS) entry which is preliminary data.</text>
</comment>
<sequence>MGNELADKATKLSMAIAEHARIVTASPDDSPAVVAAVNTLRSAALEYAQVCAEATGWGNPFSELESDLEDAEELELDAATVDVEAHYRVRVKDAAVATRLLDEPPEEDLLGATSDVVAQLFLRDGWNPEAYGDDVLEVVSQSWSCGPAMKD</sequence>
<evidence type="ECO:0000313" key="1">
    <source>
        <dbReference type="EMBL" id="TDE44113.1"/>
    </source>
</evidence>
<protein>
    <submittedName>
        <fullName evidence="1">Uncharacterized protein</fullName>
    </submittedName>
</protein>
<evidence type="ECO:0000313" key="2">
    <source>
        <dbReference type="Proteomes" id="UP000295136"/>
    </source>
</evidence>
<dbReference type="EMBL" id="SMLD01000073">
    <property type="protein sequence ID" value="TDE44113.1"/>
    <property type="molecule type" value="Genomic_DNA"/>
</dbReference>
<organism evidence="1 2">
    <name type="scientific">Nonomuraea mesophila</name>
    <dbReference type="NCBI Taxonomy" id="2530382"/>
    <lineage>
        <taxon>Bacteria</taxon>
        <taxon>Bacillati</taxon>
        <taxon>Actinomycetota</taxon>
        <taxon>Actinomycetes</taxon>
        <taxon>Streptosporangiales</taxon>
        <taxon>Streptosporangiaceae</taxon>
        <taxon>Nonomuraea</taxon>
    </lineage>
</organism>
<dbReference type="AlphaFoldDB" id="A0A4R5F7V6"/>
<keyword evidence="2" id="KW-1185">Reference proteome</keyword>
<proteinExistence type="predicted"/>
<reference evidence="1 2" key="1">
    <citation type="submission" date="2019-03" db="EMBL/GenBank/DDBJ databases">
        <title>Draft genome sequences of novel Actinobacteria.</title>
        <authorList>
            <person name="Sahin N."/>
            <person name="Ay H."/>
            <person name="Saygin H."/>
        </authorList>
    </citation>
    <scope>NUCLEOTIDE SEQUENCE [LARGE SCALE GENOMIC DNA]</scope>
    <source>
        <strain evidence="1 2">6K102</strain>
    </source>
</reference>
<accession>A0A4R5F7V6</accession>
<name>A0A4R5F7V6_9ACTN</name>
<dbReference type="Proteomes" id="UP000295136">
    <property type="component" value="Unassembled WGS sequence"/>
</dbReference>
<dbReference type="RefSeq" id="WP_132633429.1">
    <property type="nucleotide sequence ID" value="NZ_SMLD01000073.1"/>
</dbReference>